<dbReference type="AlphaFoldDB" id="A0A1M4YL74"/>
<organism evidence="2 3">
    <name type="scientific">Kaistia soli DSM 19436</name>
    <dbReference type="NCBI Taxonomy" id="1122133"/>
    <lineage>
        <taxon>Bacteria</taxon>
        <taxon>Pseudomonadati</taxon>
        <taxon>Pseudomonadota</taxon>
        <taxon>Alphaproteobacteria</taxon>
        <taxon>Hyphomicrobiales</taxon>
        <taxon>Kaistiaceae</taxon>
        <taxon>Kaistia</taxon>
    </lineage>
</organism>
<evidence type="ECO:0000313" key="3">
    <source>
        <dbReference type="Proteomes" id="UP000184485"/>
    </source>
</evidence>
<keyword evidence="3" id="KW-1185">Reference proteome</keyword>
<feature type="transmembrane region" description="Helical" evidence="1">
    <location>
        <begin position="44"/>
        <end position="63"/>
    </location>
</feature>
<accession>A0A1M4YL74</accession>
<dbReference type="EMBL" id="FQUP01000001">
    <property type="protein sequence ID" value="SHF06282.1"/>
    <property type="molecule type" value="Genomic_DNA"/>
</dbReference>
<keyword evidence="1" id="KW-1133">Transmembrane helix</keyword>
<gene>
    <name evidence="2" type="ORF">SAMN02745157_1548</name>
</gene>
<evidence type="ECO:0000313" key="2">
    <source>
        <dbReference type="EMBL" id="SHF06282.1"/>
    </source>
</evidence>
<dbReference type="InterPro" id="IPR057700">
    <property type="entry name" value="DUF7940"/>
</dbReference>
<proteinExistence type="predicted"/>
<dbReference type="RefSeq" id="WP_073052099.1">
    <property type="nucleotide sequence ID" value="NZ_FQUP01000001.1"/>
</dbReference>
<dbReference type="STRING" id="1122133.SAMN02745157_1548"/>
<dbReference type="Pfam" id="PF25612">
    <property type="entry name" value="DUF7940"/>
    <property type="match status" value="1"/>
</dbReference>
<name>A0A1M4YL74_9HYPH</name>
<dbReference type="OrthoDB" id="7679471at2"/>
<evidence type="ECO:0000256" key="1">
    <source>
        <dbReference type="SAM" id="Phobius"/>
    </source>
</evidence>
<sequence>MKLVSDWRAVLKHAWSIRLILLAALFSGLEVALPIIGDEIPPRLFAALTLIVVAGAFLARIVAQPKTMGGDDAG</sequence>
<keyword evidence="1" id="KW-0472">Membrane</keyword>
<protein>
    <submittedName>
        <fullName evidence="2">Uncharacterized protein</fullName>
    </submittedName>
</protein>
<keyword evidence="1" id="KW-0812">Transmembrane</keyword>
<dbReference type="Proteomes" id="UP000184485">
    <property type="component" value="Unassembled WGS sequence"/>
</dbReference>
<reference evidence="2 3" key="1">
    <citation type="submission" date="2016-11" db="EMBL/GenBank/DDBJ databases">
        <authorList>
            <person name="Jaros S."/>
            <person name="Januszkiewicz K."/>
            <person name="Wedrychowicz H."/>
        </authorList>
    </citation>
    <scope>NUCLEOTIDE SEQUENCE [LARGE SCALE GENOMIC DNA]</scope>
    <source>
        <strain evidence="2 3">DSM 19436</strain>
    </source>
</reference>